<dbReference type="Proteomes" id="UP000243459">
    <property type="component" value="Chromosome 4"/>
</dbReference>
<evidence type="ECO:0000259" key="15">
    <source>
        <dbReference type="PROSITE" id="PS50089"/>
    </source>
</evidence>
<keyword evidence="12" id="KW-0472">Membrane</keyword>
<keyword evidence="10" id="KW-0862">Zinc</keyword>
<dbReference type="GO" id="GO:0016567">
    <property type="term" value="P:protein ubiquitination"/>
    <property type="evidence" value="ECO:0007669"/>
    <property type="project" value="UniProtKB-UniPathway"/>
</dbReference>
<dbReference type="SMART" id="SM00184">
    <property type="entry name" value="RING"/>
    <property type="match status" value="1"/>
</dbReference>
<keyword evidence="17" id="KW-1185">Reference proteome</keyword>
<evidence type="ECO:0000256" key="10">
    <source>
        <dbReference type="ARBA" id="ARBA00022833"/>
    </source>
</evidence>
<name>A0A5P1F655_ASPOF</name>
<feature type="compositionally biased region" description="Low complexity" evidence="14">
    <location>
        <begin position="114"/>
        <end position="130"/>
    </location>
</feature>
<feature type="region of interest" description="Disordered" evidence="14">
    <location>
        <begin position="111"/>
        <end position="157"/>
    </location>
</feature>
<keyword evidence="7" id="KW-0479">Metal-binding</keyword>
<evidence type="ECO:0000256" key="6">
    <source>
        <dbReference type="ARBA" id="ARBA00022692"/>
    </source>
</evidence>
<dbReference type="OMA" id="MEEEFMV"/>
<dbReference type="UniPathway" id="UPA00143"/>
<evidence type="ECO:0000256" key="5">
    <source>
        <dbReference type="ARBA" id="ARBA00022679"/>
    </source>
</evidence>
<evidence type="ECO:0000256" key="4">
    <source>
        <dbReference type="ARBA" id="ARBA00012483"/>
    </source>
</evidence>
<dbReference type="GO" id="GO:0061630">
    <property type="term" value="F:ubiquitin protein ligase activity"/>
    <property type="evidence" value="ECO:0007669"/>
    <property type="project" value="UniProtKB-EC"/>
</dbReference>
<dbReference type="PANTHER" id="PTHR46913">
    <property type="entry name" value="RING-H2 FINGER PROTEIN ATL16"/>
    <property type="match status" value="1"/>
</dbReference>
<dbReference type="InterPro" id="IPR013083">
    <property type="entry name" value="Znf_RING/FYVE/PHD"/>
</dbReference>
<evidence type="ECO:0000256" key="14">
    <source>
        <dbReference type="SAM" id="MobiDB-lite"/>
    </source>
</evidence>
<feature type="compositionally biased region" description="Polar residues" evidence="14">
    <location>
        <begin position="132"/>
        <end position="143"/>
    </location>
</feature>
<feature type="compositionally biased region" description="Pro residues" evidence="14">
    <location>
        <begin position="263"/>
        <end position="278"/>
    </location>
</feature>
<feature type="region of interest" description="Disordered" evidence="14">
    <location>
        <begin position="263"/>
        <end position="289"/>
    </location>
</feature>
<dbReference type="Pfam" id="PF13639">
    <property type="entry name" value="zf-RING_2"/>
    <property type="match status" value="1"/>
</dbReference>
<dbReference type="Gene3D" id="3.30.40.10">
    <property type="entry name" value="Zinc/RING finger domain, C3HC4 (zinc finger)"/>
    <property type="match status" value="1"/>
</dbReference>
<sequence>MLMQEDPVLLYPESEDEKPYVAIIKPFTLTPENNLLSQFSPCVGSTPRVTHGLFLIRANSSKRGYLRNGQDCSQGFCSIYCPQWCYVIFPPPPPFSFVDDDDEHCSQAAATILPPSSSPSSASSASAFPPRQLTTPSSPSTGRLPSPEATRRSAPLALVIPSPTVTRRGRSVPSAARRGTSLPSNGLDEALISKISVYRYRRGEGVVDGTDCSVCLGEFREEESLRLLPKCSHAFHLQCIDTWLRSHSNCPLCRANIVSVNPGPPQLPPPPPPPPLPPSSEGNNAGGERSEETILTIEDLGEETSSGSDDDGSKENSGGDHDVIEIRDDEEGGVQEPSRRGRVSVADILQLSMEEEFMVAKDEGVFVDSGSSSRGRGENSGKGCSRSRSLHSVMSPVRMKRSVSSGRFRFARQGKVRSSVLPV</sequence>
<gene>
    <name evidence="16" type="ORF">A4U43_C04F16970</name>
</gene>
<dbReference type="EC" id="2.3.2.27" evidence="4"/>
<dbReference type="Gramene" id="ONK72209">
    <property type="protein sequence ID" value="ONK72209"/>
    <property type="gene ID" value="A4U43_C04F16970"/>
</dbReference>
<dbReference type="InterPro" id="IPR001841">
    <property type="entry name" value="Znf_RING"/>
</dbReference>
<dbReference type="InterPro" id="IPR044600">
    <property type="entry name" value="ATL1/ATL16-like"/>
</dbReference>
<evidence type="ECO:0000256" key="12">
    <source>
        <dbReference type="ARBA" id="ARBA00023136"/>
    </source>
</evidence>
<accession>A0A5P1F655</accession>
<evidence type="ECO:0000256" key="11">
    <source>
        <dbReference type="ARBA" id="ARBA00022989"/>
    </source>
</evidence>
<comment type="subcellular location">
    <subcellularLocation>
        <location evidence="2">Membrane</location>
        <topology evidence="2">Single-pass membrane protein</topology>
    </subcellularLocation>
</comment>
<feature type="region of interest" description="Disordered" evidence="14">
    <location>
        <begin position="367"/>
        <end position="403"/>
    </location>
</feature>
<dbReference type="PROSITE" id="PS50089">
    <property type="entry name" value="ZF_RING_2"/>
    <property type="match status" value="1"/>
</dbReference>
<feature type="region of interest" description="Disordered" evidence="14">
    <location>
        <begin position="301"/>
        <end position="341"/>
    </location>
</feature>
<comment type="catalytic activity">
    <reaction evidence="1">
        <text>S-ubiquitinyl-[E2 ubiquitin-conjugating enzyme]-L-cysteine + [acceptor protein]-L-lysine = [E2 ubiquitin-conjugating enzyme]-L-cysteine + N(6)-ubiquitinyl-[acceptor protein]-L-lysine.</text>
        <dbReference type="EC" id="2.3.2.27"/>
    </reaction>
</comment>
<feature type="domain" description="RING-type" evidence="15">
    <location>
        <begin position="212"/>
        <end position="254"/>
    </location>
</feature>
<evidence type="ECO:0000313" key="17">
    <source>
        <dbReference type="Proteomes" id="UP000243459"/>
    </source>
</evidence>
<evidence type="ECO:0000256" key="8">
    <source>
        <dbReference type="ARBA" id="ARBA00022771"/>
    </source>
</evidence>
<reference evidence="17" key="1">
    <citation type="journal article" date="2017" name="Nat. Commun.">
        <title>The asparagus genome sheds light on the origin and evolution of a young Y chromosome.</title>
        <authorList>
            <person name="Harkess A."/>
            <person name="Zhou J."/>
            <person name="Xu C."/>
            <person name="Bowers J.E."/>
            <person name="Van der Hulst R."/>
            <person name="Ayyampalayam S."/>
            <person name="Mercati F."/>
            <person name="Riccardi P."/>
            <person name="McKain M.R."/>
            <person name="Kakrana A."/>
            <person name="Tang H."/>
            <person name="Ray J."/>
            <person name="Groenendijk J."/>
            <person name="Arikit S."/>
            <person name="Mathioni S.M."/>
            <person name="Nakano M."/>
            <person name="Shan H."/>
            <person name="Telgmann-Rauber A."/>
            <person name="Kanno A."/>
            <person name="Yue Z."/>
            <person name="Chen H."/>
            <person name="Li W."/>
            <person name="Chen Y."/>
            <person name="Xu X."/>
            <person name="Zhang Y."/>
            <person name="Luo S."/>
            <person name="Chen H."/>
            <person name="Gao J."/>
            <person name="Mao Z."/>
            <person name="Pires J.C."/>
            <person name="Luo M."/>
            <person name="Kudrna D."/>
            <person name="Wing R.A."/>
            <person name="Meyers B.C."/>
            <person name="Yi K."/>
            <person name="Kong H."/>
            <person name="Lavrijsen P."/>
            <person name="Sunseri F."/>
            <person name="Falavigna A."/>
            <person name="Ye Y."/>
            <person name="Leebens-Mack J.H."/>
            <person name="Chen G."/>
        </authorList>
    </citation>
    <scope>NUCLEOTIDE SEQUENCE [LARGE SCALE GENOMIC DNA]</scope>
    <source>
        <strain evidence="17">cv. DH0086</strain>
    </source>
</reference>
<keyword evidence="9" id="KW-0833">Ubl conjugation pathway</keyword>
<evidence type="ECO:0000256" key="9">
    <source>
        <dbReference type="ARBA" id="ARBA00022786"/>
    </source>
</evidence>
<keyword evidence="6" id="KW-0812">Transmembrane</keyword>
<feature type="compositionally biased region" description="Basic and acidic residues" evidence="14">
    <location>
        <begin position="311"/>
        <end position="326"/>
    </location>
</feature>
<keyword evidence="8 13" id="KW-0863">Zinc-finger</keyword>
<dbReference type="CDD" id="cd16461">
    <property type="entry name" value="RING-H2_EL5-like"/>
    <property type="match status" value="1"/>
</dbReference>
<comment type="pathway">
    <text evidence="3">Protein modification; protein ubiquitination.</text>
</comment>
<keyword evidence="11" id="KW-1133">Transmembrane helix</keyword>
<dbReference type="AlphaFoldDB" id="A0A5P1F655"/>
<evidence type="ECO:0000256" key="1">
    <source>
        <dbReference type="ARBA" id="ARBA00000900"/>
    </source>
</evidence>
<dbReference type="GO" id="GO:0016020">
    <property type="term" value="C:membrane"/>
    <property type="evidence" value="ECO:0007669"/>
    <property type="project" value="UniProtKB-SubCell"/>
</dbReference>
<evidence type="ECO:0000256" key="2">
    <source>
        <dbReference type="ARBA" id="ARBA00004167"/>
    </source>
</evidence>
<evidence type="ECO:0000313" key="16">
    <source>
        <dbReference type="EMBL" id="ONK72209.1"/>
    </source>
</evidence>
<dbReference type="FunFam" id="3.30.40.10:FF:000233">
    <property type="entry name" value="RING-H2 finger protein ATL54"/>
    <property type="match status" value="1"/>
</dbReference>
<dbReference type="SUPFAM" id="SSF57850">
    <property type="entry name" value="RING/U-box"/>
    <property type="match status" value="1"/>
</dbReference>
<keyword evidence="5" id="KW-0808">Transferase</keyword>
<dbReference type="PANTHER" id="PTHR46913:SF22">
    <property type="entry name" value="RING-TYPE E3 UBIQUITIN TRANSFERASE"/>
    <property type="match status" value="1"/>
</dbReference>
<dbReference type="GO" id="GO:0008270">
    <property type="term" value="F:zinc ion binding"/>
    <property type="evidence" value="ECO:0007669"/>
    <property type="project" value="UniProtKB-KW"/>
</dbReference>
<evidence type="ECO:0000256" key="3">
    <source>
        <dbReference type="ARBA" id="ARBA00004906"/>
    </source>
</evidence>
<organism evidence="16 17">
    <name type="scientific">Asparagus officinalis</name>
    <name type="common">Garden asparagus</name>
    <dbReference type="NCBI Taxonomy" id="4686"/>
    <lineage>
        <taxon>Eukaryota</taxon>
        <taxon>Viridiplantae</taxon>
        <taxon>Streptophyta</taxon>
        <taxon>Embryophyta</taxon>
        <taxon>Tracheophyta</taxon>
        <taxon>Spermatophyta</taxon>
        <taxon>Magnoliopsida</taxon>
        <taxon>Liliopsida</taxon>
        <taxon>Asparagales</taxon>
        <taxon>Asparagaceae</taxon>
        <taxon>Asparagoideae</taxon>
        <taxon>Asparagus</taxon>
    </lineage>
</organism>
<evidence type="ECO:0000256" key="7">
    <source>
        <dbReference type="ARBA" id="ARBA00022723"/>
    </source>
</evidence>
<protein>
    <recommendedName>
        <fullName evidence="4">RING-type E3 ubiquitin transferase</fullName>
        <ecNumber evidence="4">2.3.2.27</ecNumber>
    </recommendedName>
</protein>
<evidence type="ECO:0000256" key="13">
    <source>
        <dbReference type="PROSITE-ProRule" id="PRU00175"/>
    </source>
</evidence>
<proteinExistence type="predicted"/>
<dbReference type="EMBL" id="CM007384">
    <property type="protein sequence ID" value="ONK72209.1"/>
    <property type="molecule type" value="Genomic_DNA"/>
</dbReference>